<dbReference type="RefSeq" id="WP_054944800.1">
    <property type="nucleotide sequence ID" value="NZ_FVZE01000001.1"/>
</dbReference>
<protein>
    <submittedName>
        <fullName evidence="2">Uncharacterized protein</fullName>
    </submittedName>
</protein>
<dbReference type="STRING" id="428990.SAMN06295987_1011010"/>
<name>A0A1U6H165_9SPHN</name>
<dbReference type="EMBL" id="FVZE01000001">
    <property type="protein sequence ID" value="SLJ89495.1"/>
    <property type="molecule type" value="Genomic_DNA"/>
</dbReference>
<proteinExistence type="predicted"/>
<keyword evidence="1" id="KW-0472">Membrane</keyword>
<organism evidence="2 3">
    <name type="scientific">Novosphingobium mathurense</name>
    <dbReference type="NCBI Taxonomy" id="428990"/>
    <lineage>
        <taxon>Bacteria</taxon>
        <taxon>Pseudomonadati</taxon>
        <taxon>Pseudomonadota</taxon>
        <taxon>Alphaproteobacteria</taxon>
        <taxon>Sphingomonadales</taxon>
        <taxon>Sphingomonadaceae</taxon>
        <taxon>Novosphingobium</taxon>
    </lineage>
</organism>
<reference evidence="3" key="1">
    <citation type="submission" date="2017-02" db="EMBL/GenBank/DDBJ databases">
        <authorList>
            <person name="Varghese N."/>
            <person name="Submissions S."/>
        </authorList>
    </citation>
    <scope>NUCLEOTIDE SEQUENCE [LARGE SCALE GENOMIC DNA]</scope>
    <source>
        <strain evidence="3">SM117</strain>
    </source>
</reference>
<feature type="transmembrane region" description="Helical" evidence="1">
    <location>
        <begin position="46"/>
        <end position="66"/>
    </location>
</feature>
<keyword evidence="1" id="KW-1133">Transmembrane helix</keyword>
<dbReference type="AlphaFoldDB" id="A0A1U6H165"/>
<accession>A0A1U6H165</accession>
<keyword evidence="1" id="KW-0812">Transmembrane</keyword>
<keyword evidence="3" id="KW-1185">Reference proteome</keyword>
<feature type="transmembrane region" description="Helical" evidence="1">
    <location>
        <begin position="6"/>
        <end position="25"/>
    </location>
</feature>
<sequence length="69" mass="7716">MDDSMRFLATAGALAALLAFVAWIGDRRRMKRRNLDSVGFMPWTTIFFWSLLAAVLLLGISGRAWLGVN</sequence>
<gene>
    <name evidence="2" type="ORF">SAMN06295987_1011010</name>
</gene>
<dbReference type="Proteomes" id="UP000190989">
    <property type="component" value="Unassembled WGS sequence"/>
</dbReference>
<evidence type="ECO:0000313" key="3">
    <source>
        <dbReference type="Proteomes" id="UP000190989"/>
    </source>
</evidence>
<evidence type="ECO:0000256" key="1">
    <source>
        <dbReference type="SAM" id="Phobius"/>
    </source>
</evidence>
<evidence type="ECO:0000313" key="2">
    <source>
        <dbReference type="EMBL" id="SLJ89495.1"/>
    </source>
</evidence>